<dbReference type="EMBL" id="CADCXN010000095">
    <property type="protein sequence ID" value="CAA9892279.1"/>
    <property type="molecule type" value="Genomic_DNA"/>
</dbReference>
<dbReference type="AlphaFoldDB" id="A0A8S0Y6V3"/>
<accession>A0A8S0Y6V3</accession>
<dbReference type="PANTHER" id="PTHR30160:SF1">
    <property type="entry name" value="LIPOPOLYSACCHARIDE 1,2-N-ACETYLGLUCOSAMINETRANSFERASE-RELATED"/>
    <property type="match status" value="1"/>
</dbReference>
<dbReference type="GO" id="GO:0008713">
    <property type="term" value="F:ADP-heptose-lipopolysaccharide heptosyltransferase activity"/>
    <property type="evidence" value="ECO:0007669"/>
    <property type="project" value="TreeGrafter"/>
</dbReference>
<evidence type="ECO:0000313" key="3">
    <source>
        <dbReference type="EMBL" id="CAA9892279.1"/>
    </source>
</evidence>
<evidence type="ECO:0000313" key="4">
    <source>
        <dbReference type="Proteomes" id="UP000494216"/>
    </source>
</evidence>
<dbReference type="Pfam" id="PF01075">
    <property type="entry name" value="Glyco_transf_9"/>
    <property type="match status" value="1"/>
</dbReference>
<protein>
    <submittedName>
        <fullName evidence="3">Lipopolysaccharide heptosyltransferase III</fullName>
    </submittedName>
</protein>
<proteinExistence type="predicted"/>
<name>A0A8S0Y6V3_9GAMM</name>
<evidence type="ECO:0000256" key="1">
    <source>
        <dbReference type="ARBA" id="ARBA00022676"/>
    </source>
</evidence>
<dbReference type="InterPro" id="IPR051199">
    <property type="entry name" value="LPS_LOS_Heptosyltrfase"/>
</dbReference>
<dbReference type="Proteomes" id="UP000494216">
    <property type="component" value="Unassembled WGS sequence"/>
</dbReference>
<dbReference type="GO" id="GO:0009244">
    <property type="term" value="P:lipopolysaccharide core region biosynthetic process"/>
    <property type="evidence" value="ECO:0007669"/>
    <property type="project" value="TreeGrafter"/>
</dbReference>
<dbReference type="CDD" id="cd03789">
    <property type="entry name" value="GT9_LPS_heptosyltransferase"/>
    <property type="match status" value="1"/>
</dbReference>
<dbReference type="PANTHER" id="PTHR30160">
    <property type="entry name" value="TETRAACYLDISACCHARIDE 4'-KINASE-RELATED"/>
    <property type="match status" value="1"/>
</dbReference>
<keyword evidence="4" id="KW-1185">Reference proteome</keyword>
<organism evidence="3 4">
    <name type="scientific">Candidatus Methylobacter favarea</name>
    <dbReference type="NCBI Taxonomy" id="2707345"/>
    <lineage>
        <taxon>Bacteria</taxon>
        <taxon>Pseudomonadati</taxon>
        <taxon>Pseudomonadota</taxon>
        <taxon>Gammaproteobacteria</taxon>
        <taxon>Methylococcales</taxon>
        <taxon>Methylococcaceae</taxon>
        <taxon>Methylobacter</taxon>
    </lineage>
</organism>
<dbReference type="Gene3D" id="3.40.50.2000">
    <property type="entry name" value="Glycogen Phosphorylase B"/>
    <property type="match status" value="2"/>
</dbReference>
<keyword evidence="2" id="KW-0808">Transferase</keyword>
<dbReference type="GO" id="GO:0005829">
    <property type="term" value="C:cytosol"/>
    <property type="evidence" value="ECO:0007669"/>
    <property type="project" value="TreeGrafter"/>
</dbReference>
<dbReference type="InterPro" id="IPR002201">
    <property type="entry name" value="Glyco_trans_9"/>
</dbReference>
<sequence length="374" mass="42052">MHKPTKETLFSLDTNPARILVIALRHLGDVLLTTPLLHSLRQAYPEAQLDILVYGNTAPVLEGNPDINNILVTPDRPRFSDYCHLLPRLFRHYDLALSTQTGDRPILYAFLAAPLRLAVVPSKNSKGWWKRFFVHRWIEFDDDNTHTVLQHLKLLDLINVPRNFSLIPPQTDDIRQLKEQFPFLNANRDYAVLHPYPRWTYKRWTTEGWIEIGRYLQKKAGLKLVLSGGSAQEEIDYVANIQNKLPADTINLAGSVSLAQLATIIAQAKLFIGPDTGITHLAAGTGIPVIAIYGPTNPVKWAPWPSGFKQNISPFHKTGCQQVNNVSLIQGKADCVPCHLEGCDRHQQSRSLCLDTLSSEKVIKTIAKVLDTIL</sequence>
<keyword evidence="1" id="KW-0328">Glycosyltransferase</keyword>
<reference evidence="3 4" key="1">
    <citation type="submission" date="2020-02" db="EMBL/GenBank/DDBJ databases">
        <authorList>
            <person name="Hogendoorn C."/>
        </authorList>
    </citation>
    <scope>NUCLEOTIDE SEQUENCE [LARGE SCALE GENOMIC DNA]</scope>
    <source>
        <strain evidence="3">METHB21</strain>
    </source>
</reference>
<dbReference type="RefSeq" id="WP_174627064.1">
    <property type="nucleotide sequence ID" value="NZ_CADCXN010000095.1"/>
</dbReference>
<gene>
    <name evidence="3" type="ORF">METHB2_630007</name>
</gene>
<evidence type="ECO:0000256" key="2">
    <source>
        <dbReference type="ARBA" id="ARBA00022679"/>
    </source>
</evidence>
<dbReference type="SUPFAM" id="SSF53756">
    <property type="entry name" value="UDP-Glycosyltransferase/glycogen phosphorylase"/>
    <property type="match status" value="1"/>
</dbReference>
<comment type="caution">
    <text evidence="3">The sequence shown here is derived from an EMBL/GenBank/DDBJ whole genome shotgun (WGS) entry which is preliminary data.</text>
</comment>